<evidence type="ECO:0000256" key="1">
    <source>
        <dbReference type="SAM" id="MobiDB-lite"/>
    </source>
</evidence>
<name>A0A7H8NBS1_9ACTN</name>
<feature type="transmembrane region" description="Helical" evidence="2">
    <location>
        <begin position="35"/>
        <end position="58"/>
    </location>
</feature>
<dbReference type="EMBL" id="CP054929">
    <property type="protein sequence ID" value="QKW51881.1"/>
    <property type="molecule type" value="Genomic_DNA"/>
</dbReference>
<keyword evidence="2" id="KW-0472">Membrane</keyword>
<feature type="transmembrane region" description="Helical" evidence="2">
    <location>
        <begin position="70"/>
        <end position="89"/>
    </location>
</feature>
<proteinExistence type="predicted"/>
<sequence length="293" mass="31123">MKLAKELPEGDVRVMADRRDFGRFVGSAKTERDGVACLGCTLSMLMFLLGAIVTAASVTSDRDMGTVGRFVGVGLLVLSVVVPIGTRVWQEFKGPPPVVFHCFEHGFVLTHGAEVRALPWSEARVSSFRESAYAPHGGPGDAVEWTEVRDRAGQVVYAVSGEAAVRIAEVATADELPRTEHRLGRGGTVGYGRFALSADTLFLDGSATPWRDVRRVETTDQAVRVYRADGPGRAAHFSAARRETPYAAVVVALARTYIAAARPGPGARPVAHPEGGCPVASGSGPRPDEPSGE</sequence>
<accession>A0A7H8NBS1</accession>
<keyword evidence="4" id="KW-1185">Reference proteome</keyword>
<keyword evidence="2" id="KW-0812">Transmembrane</keyword>
<keyword evidence="2" id="KW-1133">Transmembrane helix</keyword>
<protein>
    <submittedName>
        <fullName evidence="3">Uncharacterized protein</fullName>
    </submittedName>
</protein>
<organism evidence="3 4">
    <name type="scientific">Streptomyces buecherae</name>
    <dbReference type="NCBI Taxonomy" id="2763006"/>
    <lineage>
        <taxon>Bacteria</taxon>
        <taxon>Bacillati</taxon>
        <taxon>Actinomycetota</taxon>
        <taxon>Actinomycetes</taxon>
        <taxon>Kitasatosporales</taxon>
        <taxon>Streptomycetaceae</taxon>
        <taxon>Streptomyces</taxon>
    </lineage>
</organism>
<gene>
    <name evidence="3" type="ORF">HUT08_22730</name>
</gene>
<evidence type="ECO:0000313" key="3">
    <source>
        <dbReference type="EMBL" id="QKW51881.1"/>
    </source>
</evidence>
<dbReference type="RefSeq" id="WP_176163588.1">
    <property type="nucleotide sequence ID" value="NZ_CP054929.1"/>
</dbReference>
<dbReference type="AlphaFoldDB" id="A0A7H8NBS1"/>
<reference evidence="3 4" key="1">
    <citation type="submission" date="2020-06" db="EMBL/GenBank/DDBJ databases">
        <title>Genome mining for natural products.</title>
        <authorList>
            <person name="Zhang B."/>
            <person name="Shi J."/>
            <person name="Ge H."/>
        </authorList>
    </citation>
    <scope>NUCLEOTIDE SEQUENCE [LARGE SCALE GENOMIC DNA]</scope>
    <source>
        <strain evidence="3 4">NA00687</strain>
    </source>
</reference>
<evidence type="ECO:0000256" key="2">
    <source>
        <dbReference type="SAM" id="Phobius"/>
    </source>
</evidence>
<dbReference type="Proteomes" id="UP000509303">
    <property type="component" value="Chromosome"/>
</dbReference>
<feature type="region of interest" description="Disordered" evidence="1">
    <location>
        <begin position="264"/>
        <end position="293"/>
    </location>
</feature>
<evidence type="ECO:0000313" key="4">
    <source>
        <dbReference type="Proteomes" id="UP000509303"/>
    </source>
</evidence>